<organism evidence="1 2">
    <name type="scientific">Meloidogyne enterolobii</name>
    <name type="common">Root-knot nematode worm</name>
    <name type="synonym">Meloidogyne mayaguensis</name>
    <dbReference type="NCBI Taxonomy" id="390850"/>
    <lineage>
        <taxon>Eukaryota</taxon>
        <taxon>Metazoa</taxon>
        <taxon>Ecdysozoa</taxon>
        <taxon>Nematoda</taxon>
        <taxon>Chromadorea</taxon>
        <taxon>Rhabditida</taxon>
        <taxon>Tylenchina</taxon>
        <taxon>Tylenchomorpha</taxon>
        <taxon>Tylenchoidea</taxon>
        <taxon>Meloidogynidae</taxon>
        <taxon>Meloidogyninae</taxon>
        <taxon>Meloidogyne</taxon>
    </lineage>
</organism>
<name>A0A6V7TXC8_MELEN</name>
<gene>
    <name evidence="1" type="ORF">MENT_LOCUS5027</name>
</gene>
<comment type="caution">
    <text evidence="1">The sequence shown here is derived from an EMBL/GenBank/DDBJ whole genome shotgun (WGS) entry which is preliminary data.</text>
</comment>
<dbReference type="AlphaFoldDB" id="A0A6V7TXC8"/>
<accession>A0A6V7TXC8</accession>
<evidence type="ECO:0000313" key="1">
    <source>
        <dbReference type="EMBL" id="CAD2136352.1"/>
    </source>
</evidence>
<reference evidence="1 2" key="1">
    <citation type="submission" date="2020-08" db="EMBL/GenBank/DDBJ databases">
        <authorList>
            <person name="Koutsovoulos G."/>
            <person name="Danchin GJ E."/>
        </authorList>
    </citation>
    <scope>NUCLEOTIDE SEQUENCE [LARGE SCALE GENOMIC DNA]</scope>
</reference>
<dbReference type="Proteomes" id="UP000580250">
    <property type="component" value="Unassembled WGS sequence"/>
</dbReference>
<proteinExistence type="predicted"/>
<dbReference type="EMBL" id="CAJEWN010000018">
    <property type="protein sequence ID" value="CAD2136352.1"/>
    <property type="molecule type" value="Genomic_DNA"/>
</dbReference>
<evidence type="ECO:0000313" key="2">
    <source>
        <dbReference type="Proteomes" id="UP000580250"/>
    </source>
</evidence>
<sequence>MLSKEPLIFSCKFLNLIYQTNSITKSPIHNLLEKKKDKKICYRLTSFIYQLLLPLGYRHY</sequence>
<protein>
    <submittedName>
        <fullName evidence="1">Uncharacterized protein</fullName>
    </submittedName>
</protein>